<dbReference type="Pfam" id="PF00528">
    <property type="entry name" value="BPD_transp_1"/>
    <property type="match status" value="1"/>
</dbReference>
<dbReference type="RefSeq" id="WP_119276136.1">
    <property type="nucleotide sequence ID" value="NZ_QWLA01000009.1"/>
</dbReference>
<feature type="domain" description="ABC transmembrane type-1" evidence="8">
    <location>
        <begin position="138"/>
        <end position="334"/>
    </location>
</feature>
<evidence type="ECO:0000313" key="10">
    <source>
        <dbReference type="Proteomes" id="UP000265341"/>
    </source>
</evidence>
<evidence type="ECO:0000256" key="3">
    <source>
        <dbReference type="ARBA" id="ARBA00022475"/>
    </source>
</evidence>
<evidence type="ECO:0000256" key="7">
    <source>
        <dbReference type="RuleBase" id="RU363032"/>
    </source>
</evidence>
<dbReference type="Gene3D" id="1.10.3720.10">
    <property type="entry name" value="MetI-like"/>
    <property type="match status" value="1"/>
</dbReference>
<feature type="transmembrane region" description="Helical" evidence="7">
    <location>
        <begin position="255"/>
        <end position="282"/>
    </location>
</feature>
<keyword evidence="10" id="KW-1185">Reference proteome</keyword>
<dbReference type="OrthoDB" id="9779825at2"/>
<dbReference type="Proteomes" id="UP000265341">
    <property type="component" value="Unassembled WGS sequence"/>
</dbReference>
<organism evidence="9 10">
    <name type="scientific">Calidithermus roseus</name>
    <dbReference type="NCBI Taxonomy" id="1644118"/>
    <lineage>
        <taxon>Bacteria</taxon>
        <taxon>Thermotogati</taxon>
        <taxon>Deinococcota</taxon>
        <taxon>Deinococci</taxon>
        <taxon>Thermales</taxon>
        <taxon>Thermaceae</taxon>
        <taxon>Calidithermus</taxon>
    </lineage>
</organism>
<comment type="caution">
    <text evidence="9">The sequence shown here is derived from an EMBL/GenBank/DDBJ whole genome shotgun (WGS) entry which is preliminary data.</text>
</comment>
<dbReference type="PANTHER" id="PTHR43386">
    <property type="entry name" value="OLIGOPEPTIDE TRANSPORT SYSTEM PERMEASE PROTEIN APPC"/>
    <property type="match status" value="1"/>
</dbReference>
<dbReference type="SUPFAM" id="SSF161098">
    <property type="entry name" value="MetI-like"/>
    <property type="match status" value="1"/>
</dbReference>
<feature type="transmembrane region" description="Helical" evidence="7">
    <location>
        <begin position="30"/>
        <end position="52"/>
    </location>
</feature>
<keyword evidence="2 7" id="KW-0813">Transport</keyword>
<feature type="transmembrane region" description="Helical" evidence="7">
    <location>
        <begin position="144"/>
        <end position="165"/>
    </location>
</feature>
<keyword evidence="3" id="KW-1003">Cell membrane</keyword>
<dbReference type="GO" id="GO:0055085">
    <property type="term" value="P:transmembrane transport"/>
    <property type="evidence" value="ECO:0007669"/>
    <property type="project" value="InterPro"/>
</dbReference>
<dbReference type="PROSITE" id="PS50928">
    <property type="entry name" value="ABC_TM1"/>
    <property type="match status" value="1"/>
</dbReference>
<feature type="transmembrane region" description="Helical" evidence="7">
    <location>
        <begin position="203"/>
        <end position="219"/>
    </location>
</feature>
<evidence type="ECO:0000313" key="9">
    <source>
        <dbReference type="EMBL" id="RIH88568.1"/>
    </source>
</evidence>
<name>A0A399EX19_9DEIN</name>
<gene>
    <name evidence="9" type="primary">gsiD_2</name>
    <name evidence="9" type="ORF">Mrose_00800</name>
</gene>
<comment type="similarity">
    <text evidence="7">Belongs to the binding-protein-dependent transport system permease family.</text>
</comment>
<protein>
    <submittedName>
        <fullName evidence="9">Glutathione transport system permease protein GsiD</fullName>
    </submittedName>
</protein>
<reference evidence="9 10" key="1">
    <citation type="submission" date="2018-08" db="EMBL/GenBank/DDBJ databases">
        <title>Meiothermus roseus NBRC 110900 genome sequencing project.</title>
        <authorList>
            <person name="Da Costa M.S."/>
            <person name="Albuquerque L."/>
            <person name="Raposo P."/>
            <person name="Froufe H.J.C."/>
            <person name="Barroso C.S."/>
            <person name="Egas C."/>
        </authorList>
    </citation>
    <scope>NUCLEOTIDE SEQUENCE [LARGE SCALE GENOMIC DNA]</scope>
    <source>
        <strain evidence="9 10">NBRC 110900</strain>
    </source>
</reference>
<dbReference type="InterPro" id="IPR050366">
    <property type="entry name" value="BP-dependent_transpt_permease"/>
</dbReference>
<keyword evidence="4 7" id="KW-0812">Transmembrane</keyword>
<evidence type="ECO:0000256" key="5">
    <source>
        <dbReference type="ARBA" id="ARBA00022989"/>
    </source>
</evidence>
<feature type="transmembrane region" description="Helical" evidence="7">
    <location>
        <begin position="312"/>
        <end position="333"/>
    </location>
</feature>
<proteinExistence type="inferred from homology"/>
<evidence type="ECO:0000256" key="4">
    <source>
        <dbReference type="ARBA" id="ARBA00022692"/>
    </source>
</evidence>
<evidence type="ECO:0000256" key="6">
    <source>
        <dbReference type="ARBA" id="ARBA00023136"/>
    </source>
</evidence>
<dbReference type="Pfam" id="PF12911">
    <property type="entry name" value="OppC_N"/>
    <property type="match status" value="1"/>
</dbReference>
<keyword evidence="5 7" id="KW-1133">Transmembrane helix</keyword>
<dbReference type="PANTHER" id="PTHR43386:SF1">
    <property type="entry name" value="D,D-DIPEPTIDE TRANSPORT SYSTEM PERMEASE PROTEIN DDPC-RELATED"/>
    <property type="match status" value="1"/>
</dbReference>
<comment type="subcellular location">
    <subcellularLocation>
        <location evidence="1 7">Cell membrane</location>
        <topology evidence="1 7">Multi-pass membrane protein</topology>
    </subcellularLocation>
</comment>
<dbReference type="EMBL" id="QWLA01000009">
    <property type="protein sequence ID" value="RIH88568.1"/>
    <property type="molecule type" value="Genomic_DNA"/>
</dbReference>
<feature type="transmembrane region" description="Helical" evidence="7">
    <location>
        <begin position="177"/>
        <end position="197"/>
    </location>
</feature>
<dbReference type="CDD" id="cd06261">
    <property type="entry name" value="TM_PBP2"/>
    <property type="match status" value="1"/>
</dbReference>
<dbReference type="GO" id="GO:0005886">
    <property type="term" value="C:plasma membrane"/>
    <property type="evidence" value="ECO:0007669"/>
    <property type="project" value="UniProtKB-SubCell"/>
</dbReference>
<dbReference type="InterPro" id="IPR025966">
    <property type="entry name" value="OppC_N"/>
</dbReference>
<accession>A0A399EX19</accession>
<evidence type="ECO:0000256" key="1">
    <source>
        <dbReference type="ARBA" id="ARBA00004651"/>
    </source>
</evidence>
<evidence type="ECO:0000259" key="8">
    <source>
        <dbReference type="PROSITE" id="PS50928"/>
    </source>
</evidence>
<dbReference type="InterPro" id="IPR000515">
    <property type="entry name" value="MetI-like"/>
</dbReference>
<dbReference type="AlphaFoldDB" id="A0A399EX19"/>
<sequence length="346" mass="37953">MSAVSAAPSAVQREGFWNSRVMRRFRRNRLAVFGFFLVCMFLLVALFAPLLAPPPPVGNNCLRDVGAATTAEAITPTSSSFWRLMFAAPASCYQIARINFSQIPSPPLKPIQTEVGEVRPLFGTSSGYDVWYGIVWGTRTALKLAVTVVFFQLLIGITLGAVSGYFGGWIDNLIQRLIDVIFAFPSLILVIVITSLLGKSLSYIILAFVLVGWAGYARIMRGEVLKTRALEFVDGARALGASDWRIIFRHVIPNSLTAITVIAVLDLGAIPLTAAALSFLGIGLPPGYTDWGQLISFARAWIQGTAENRLEYWYVSFFPAITIILFGLGWNLLGDALRDALDPRER</sequence>
<evidence type="ECO:0000256" key="2">
    <source>
        <dbReference type="ARBA" id="ARBA00022448"/>
    </source>
</evidence>
<dbReference type="InterPro" id="IPR035906">
    <property type="entry name" value="MetI-like_sf"/>
</dbReference>
<keyword evidence="6 7" id="KW-0472">Membrane</keyword>